<proteinExistence type="predicted"/>
<evidence type="ECO:0000256" key="1">
    <source>
        <dbReference type="SAM" id="MobiDB-lite"/>
    </source>
</evidence>
<accession>A0AAE4CLK1</accession>
<protein>
    <recommendedName>
        <fullName evidence="4">DUF2188 domain-containing protein</fullName>
    </recommendedName>
</protein>
<organism evidence="2 3">
    <name type="scientific">Haloactinomyces albus</name>
    <dbReference type="NCBI Taxonomy" id="1352928"/>
    <lineage>
        <taxon>Bacteria</taxon>
        <taxon>Bacillati</taxon>
        <taxon>Actinomycetota</taxon>
        <taxon>Actinomycetes</taxon>
        <taxon>Actinopolysporales</taxon>
        <taxon>Actinopolysporaceae</taxon>
        <taxon>Haloactinomyces</taxon>
    </lineage>
</organism>
<dbReference type="InterPro" id="IPR018691">
    <property type="entry name" value="DUF2188"/>
</dbReference>
<dbReference type="AlphaFoldDB" id="A0AAE4CLK1"/>
<sequence>MSERHVVPDRATGGGWKVTGADSAESQTATQADAIDEAEQELRHSGGGELLIHGLRGQVCDKRLVQSRTEEA</sequence>
<evidence type="ECO:0008006" key="4">
    <source>
        <dbReference type="Google" id="ProtNLM"/>
    </source>
</evidence>
<dbReference type="Pfam" id="PF09954">
    <property type="entry name" value="DUF2188"/>
    <property type="match status" value="1"/>
</dbReference>
<evidence type="ECO:0000313" key="2">
    <source>
        <dbReference type="EMBL" id="MDR7300012.1"/>
    </source>
</evidence>
<dbReference type="RefSeq" id="WP_310268058.1">
    <property type="nucleotide sequence ID" value="NZ_JAVDXW010000001.1"/>
</dbReference>
<comment type="caution">
    <text evidence="2">The sequence shown here is derived from an EMBL/GenBank/DDBJ whole genome shotgun (WGS) entry which is preliminary data.</text>
</comment>
<reference evidence="2" key="1">
    <citation type="submission" date="2023-07" db="EMBL/GenBank/DDBJ databases">
        <title>Sequencing the genomes of 1000 actinobacteria strains.</title>
        <authorList>
            <person name="Klenk H.-P."/>
        </authorList>
    </citation>
    <scope>NUCLEOTIDE SEQUENCE</scope>
    <source>
        <strain evidence="2">DSM 45977</strain>
    </source>
</reference>
<keyword evidence="3" id="KW-1185">Reference proteome</keyword>
<feature type="region of interest" description="Disordered" evidence="1">
    <location>
        <begin position="1"/>
        <end position="33"/>
    </location>
</feature>
<dbReference type="Proteomes" id="UP001180845">
    <property type="component" value="Unassembled WGS sequence"/>
</dbReference>
<name>A0AAE4CLK1_9ACTN</name>
<dbReference type="EMBL" id="JAVDXW010000001">
    <property type="protein sequence ID" value="MDR7300012.1"/>
    <property type="molecule type" value="Genomic_DNA"/>
</dbReference>
<evidence type="ECO:0000313" key="3">
    <source>
        <dbReference type="Proteomes" id="UP001180845"/>
    </source>
</evidence>
<gene>
    <name evidence="2" type="ORF">JOF55_000193</name>
</gene>